<dbReference type="Gene3D" id="1.25.10.10">
    <property type="entry name" value="Leucine-rich Repeat Variant"/>
    <property type="match status" value="1"/>
</dbReference>
<evidence type="ECO:0000313" key="1">
    <source>
        <dbReference type="EMBL" id="KAF6749810.1"/>
    </source>
</evidence>
<gene>
    <name evidence="1" type="ORF">DFP72DRAFT_772185</name>
</gene>
<name>A0A8H6M0H3_9AGAR</name>
<accession>A0A8H6M0H3</accession>
<organism evidence="1 2">
    <name type="scientific">Ephemerocybe angulata</name>
    <dbReference type="NCBI Taxonomy" id="980116"/>
    <lineage>
        <taxon>Eukaryota</taxon>
        <taxon>Fungi</taxon>
        <taxon>Dikarya</taxon>
        <taxon>Basidiomycota</taxon>
        <taxon>Agaricomycotina</taxon>
        <taxon>Agaricomycetes</taxon>
        <taxon>Agaricomycetidae</taxon>
        <taxon>Agaricales</taxon>
        <taxon>Agaricineae</taxon>
        <taxon>Psathyrellaceae</taxon>
        <taxon>Ephemerocybe</taxon>
    </lineage>
</organism>
<reference evidence="1 2" key="1">
    <citation type="submission" date="2020-07" db="EMBL/GenBank/DDBJ databases">
        <title>Comparative genomics of pyrophilous fungi reveals a link between fire events and developmental genes.</title>
        <authorList>
            <consortium name="DOE Joint Genome Institute"/>
            <person name="Steindorff A.S."/>
            <person name="Carver A."/>
            <person name="Calhoun S."/>
            <person name="Stillman K."/>
            <person name="Liu H."/>
            <person name="Lipzen A."/>
            <person name="Pangilinan J."/>
            <person name="Labutti K."/>
            <person name="Bruns T.D."/>
            <person name="Grigoriev I.V."/>
        </authorList>
    </citation>
    <scope>NUCLEOTIDE SEQUENCE [LARGE SCALE GENOMIC DNA]</scope>
    <source>
        <strain evidence="1 2">CBS 144469</strain>
    </source>
</reference>
<comment type="caution">
    <text evidence="1">The sequence shown here is derived from an EMBL/GenBank/DDBJ whole genome shotgun (WGS) entry which is preliminary data.</text>
</comment>
<dbReference type="OrthoDB" id="543373at2759"/>
<proteinExistence type="predicted"/>
<dbReference type="EMBL" id="JACGCI010000060">
    <property type="protein sequence ID" value="KAF6749810.1"/>
    <property type="molecule type" value="Genomic_DNA"/>
</dbReference>
<feature type="non-terminal residue" evidence="1">
    <location>
        <position position="1"/>
    </location>
</feature>
<dbReference type="Proteomes" id="UP000521943">
    <property type="component" value="Unassembled WGS sequence"/>
</dbReference>
<evidence type="ECO:0000313" key="2">
    <source>
        <dbReference type="Proteomes" id="UP000521943"/>
    </source>
</evidence>
<sequence length="116" mass="12916">MEAVVPQEITAELTQILSNLVLGDNEIRANAEKAVNDRLARTPELYLLALAQFAIAADTEVVLLLRRLLFRPAPSQPHHHPSQPRLSLYDHLSSQTLTTVERLLLHSLSHEPSPSV</sequence>
<protein>
    <submittedName>
        <fullName evidence="1">Uncharacterized protein</fullName>
    </submittedName>
</protein>
<dbReference type="InterPro" id="IPR011989">
    <property type="entry name" value="ARM-like"/>
</dbReference>
<keyword evidence="2" id="KW-1185">Reference proteome</keyword>
<dbReference type="AlphaFoldDB" id="A0A8H6M0H3"/>